<evidence type="ECO:0000256" key="1">
    <source>
        <dbReference type="ARBA" id="ARBA00009558"/>
    </source>
</evidence>
<dbReference type="EMBL" id="CAJNOR010008742">
    <property type="protein sequence ID" value="CAF1637017.1"/>
    <property type="molecule type" value="Genomic_DNA"/>
</dbReference>
<evidence type="ECO:0000313" key="10">
    <source>
        <dbReference type="Proteomes" id="UP000663828"/>
    </source>
</evidence>
<keyword evidence="7" id="KW-0521">NADP</keyword>
<gene>
    <name evidence="8" type="ORF">EDS130_LOCUS34412</name>
    <name evidence="9" type="ORF">XAT740_LOCUS52648</name>
</gene>
<dbReference type="Gene3D" id="1.25.40.10">
    <property type="entry name" value="Tetratricopeptide repeat domain"/>
    <property type="match status" value="1"/>
</dbReference>
<organism evidence="8 11">
    <name type="scientific">Adineta ricciae</name>
    <name type="common">Rotifer</name>
    <dbReference type="NCBI Taxonomy" id="249248"/>
    <lineage>
        <taxon>Eukaryota</taxon>
        <taxon>Metazoa</taxon>
        <taxon>Spiralia</taxon>
        <taxon>Gnathifera</taxon>
        <taxon>Rotifera</taxon>
        <taxon>Eurotatoria</taxon>
        <taxon>Bdelloidea</taxon>
        <taxon>Adinetida</taxon>
        <taxon>Adinetidae</taxon>
        <taxon>Adineta</taxon>
    </lineage>
</organism>
<dbReference type="InterPro" id="IPR000768">
    <property type="entry name" value="ART"/>
</dbReference>
<evidence type="ECO:0000313" key="9">
    <source>
        <dbReference type="EMBL" id="CAF1637017.1"/>
    </source>
</evidence>
<dbReference type="EMBL" id="CAJNOJ010000288">
    <property type="protein sequence ID" value="CAF1371732.1"/>
    <property type="molecule type" value="Genomic_DNA"/>
</dbReference>
<dbReference type="PROSITE" id="PS50005">
    <property type="entry name" value="TPR"/>
    <property type="match status" value="1"/>
</dbReference>
<dbReference type="Proteomes" id="UP000663828">
    <property type="component" value="Unassembled WGS sequence"/>
</dbReference>
<dbReference type="PROSITE" id="PS51996">
    <property type="entry name" value="TR_MART"/>
    <property type="match status" value="1"/>
</dbReference>
<accession>A0A815IR59</accession>
<evidence type="ECO:0000256" key="6">
    <source>
        <dbReference type="PROSITE-ProRule" id="PRU00339"/>
    </source>
</evidence>
<dbReference type="Proteomes" id="UP000663852">
    <property type="component" value="Unassembled WGS sequence"/>
</dbReference>
<evidence type="ECO:0000256" key="3">
    <source>
        <dbReference type="ARBA" id="ARBA00022679"/>
    </source>
</evidence>
<dbReference type="GO" id="GO:0016779">
    <property type="term" value="F:nucleotidyltransferase activity"/>
    <property type="evidence" value="ECO:0007669"/>
    <property type="project" value="UniProtKB-KW"/>
</dbReference>
<evidence type="ECO:0000256" key="7">
    <source>
        <dbReference type="RuleBase" id="RU361228"/>
    </source>
</evidence>
<dbReference type="SUPFAM" id="SSF48452">
    <property type="entry name" value="TPR-like"/>
    <property type="match status" value="1"/>
</dbReference>
<keyword evidence="7" id="KW-0520">NAD</keyword>
<evidence type="ECO:0000256" key="5">
    <source>
        <dbReference type="ARBA" id="ARBA00047597"/>
    </source>
</evidence>
<keyword evidence="2 7" id="KW-0328">Glycosyltransferase</keyword>
<feature type="repeat" description="TPR" evidence="6">
    <location>
        <begin position="659"/>
        <end position="692"/>
    </location>
</feature>
<comment type="catalytic activity">
    <reaction evidence="5 7">
        <text>L-arginyl-[protein] + NAD(+) = N(omega)-(ADP-D-ribosyl)-L-arginyl-[protein] + nicotinamide + H(+)</text>
        <dbReference type="Rhea" id="RHEA:19149"/>
        <dbReference type="Rhea" id="RHEA-COMP:10532"/>
        <dbReference type="Rhea" id="RHEA-COMP:15087"/>
        <dbReference type="ChEBI" id="CHEBI:15378"/>
        <dbReference type="ChEBI" id="CHEBI:17154"/>
        <dbReference type="ChEBI" id="CHEBI:29965"/>
        <dbReference type="ChEBI" id="CHEBI:57540"/>
        <dbReference type="ChEBI" id="CHEBI:142554"/>
        <dbReference type="EC" id="2.4.2.31"/>
    </reaction>
</comment>
<name>A0A815IR59_ADIRI</name>
<evidence type="ECO:0000313" key="11">
    <source>
        <dbReference type="Proteomes" id="UP000663852"/>
    </source>
</evidence>
<keyword evidence="6" id="KW-0802">TPR repeat</keyword>
<keyword evidence="10" id="KW-1185">Reference proteome</keyword>
<dbReference type="GO" id="GO:0106274">
    <property type="term" value="F:NAD+-protein-arginine ADP-ribosyltransferase activity"/>
    <property type="evidence" value="ECO:0007669"/>
    <property type="project" value="UniProtKB-EC"/>
</dbReference>
<dbReference type="InterPro" id="IPR019734">
    <property type="entry name" value="TPR_rpt"/>
</dbReference>
<evidence type="ECO:0000256" key="4">
    <source>
        <dbReference type="ARBA" id="ARBA00022695"/>
    </source>
</evidence>
<keyword evidence="3 7" id="KW-0808">Transferase</keyword>
<protein>
    <recommendedName>
        <fullName evidence="7">NAD(P)(+)--arginine ADP-ribosyltransferase</fullName>
        <ecNumber evidence="7">2.4.2.31</ecNumber>
    </recommendedName>
    <alternativeName>
        <fullName evidence="7">Mono(ADP-ribosyl)transferase</fullName>
    </alternativeName>
</protein>
<evidence type="ECO:0000256" key="2">
    <source>
        <dbReference type="ARBA" id="ARBA00022676"/>
    </source>
</evidence>
<comment type="caution">
    <text evidence="8">The sequence shown here is derived from an EMBL/GenBank/DDBJ whole genome shotgun (WGS) entry which is preliminary data.</text>
</comment>
<dbReference type="AlphaFoldDB" id="A0A815IR59"/>
<dbReference type="InterPro" id="IPR011990">
    <property type="entry name" value="TPR-like_helical_dom_sf"/>
</dbReference>
<dbReference type="Pfam" id="PF01129">
    <property type="entry name" value="ART"/>
    <property type="match status" value="1"/>
</dbReference>
<dbReference type="SUPFAM" id="SSF56399">
    <property type="entry name" value="ADP-ribosylation"/>
    <property type="match status" value="1"/>
</dbReference>
<comment type="similarity">
    <text evidence="1 7">Belongs to the Arg-specific ADP-ribosyltransferase family.</text>
</comment>
<dbReference type="EC" id="2.4.2.31" evidence="7"/>
<proteinExistence type="inferred from homology"/>
<reference evidence="8" key="1">
    <citation type="submission" date="2021-02" db="EMBL/GenBank/DDBJ databases">
        <authorList>
            <person name="Nowell W R."/>
        </authorList>
    </citation>
    <scope>NUCLEOTIDE SEQUENCE</scope>
</reference>
<keyword evidence="4" id="KW-0548">Nucleotidyltransferase</keyword>
<dbReference type="Gene3D" id="3.90.176.10">
    <property type="entry name" value="Toxin ADP-ribosyltransferase, Chain A, domain 1"/>
    <property type="match status" value="1"/>
</dbReference>
<sequence length="729" mass="83908">MSGDQISTEDIMLICVEPVNIDSTFIDYFEQNGMNVYNFEDIDECIEYILSLDPEDVFVFVWLGLGWNHLIPILHEFEHINCVYLTEPTHYSFISKVHGVYTHPGELLQQLIRDIRICNQNSSTHLNMFYNQETSTIHNPQGTIVQSLWSELLLICLLRMPRPSADVYKDVIKEARFFYRNNAVQLAQIDAFEKNYRREDAIRWYSRNSFVYRLVNKALRTQNLVILFKFRTIIKDIYEQLTKLYHEQYFTGKTENKALSTITLFRAMKLTSAESNQLRSSKKGSIISINSFTSASINPAVAIAYLGDDSERDVMLEIVIDRMSLKSDTLPFAAIHSFSMFSDEEEVLLSMGTRLLIESVTTNDQYKNICIKTRLCYEMDETMKELRTYILEKQLYHGMDQSYYINQLFGLLISTGDMKQLNQMRSVFELNHQQSLKTVCESIIKVQSSIRDLAYGDDPDLNSLKMVSNLFTSIDALIRDVDKSGTVQHLLAPLFQGLTNISHTSESVGYLETMRQQMPKIVSLLKEAIKMFEMPPSHPAVASLRYVICAVESLQDNHMKAIEYFDRGDASPSTSTVLNQIVQSPLMLANIVKSANVLGNRDCSEKIIADLHDRTNPTVEIIFTLAEHYDQIKDWSMAIINYRRIIDECNLPLNSISIIVAYNHIGSAFCELNDFESALLNFNQAHQLLLQHHPPTHPLLSRTQILISTTQLKQMCWNSFPNYYLNHQS</sequence>
<evidence type="ECO:0000313" key="8">
    <source>
        <dbReference type="EMBL" id="CAF1371732.1"/>
    </source>
</evidence>